<sequence length="311" mass="36375">MHPHPTNQHRATRYGSWRDKADVTTFYFSRFPTWVNEKDLWQTFQRWGKVWEVFIPKYKNREGQRFGFVRYKDVHDVERLERKLDNNIFFGRTKMFVNQPKFQRSKEASQKQKTNVGNDNLRVEVRGSQGGSKVIANGGRIRSHAEVVKHLSPGKTKQCHQKPESSHLPHDVQRSMVLETSKLQSDWIRNAWVDTEVTPCYWGDDWVILHNLQDSKATQLIQEERTKGSSPFLDLQKWSQDIRPTYRLTWVILWGLPPLVWEQESMGKVLAEVGELVEVDEMDPRQDAEAAGDTDGNNGNRRWSSTRPSRG</sequence>
<keyword evidence="3" id="KW-0508">mRNA splicing</keyword>
<dbReference type="SMR" id="K7LJ31"/>
<evidence type="ECO:0000256" key="3">
    <source>
        <dbReference type="ARBA" id="ARBA00023187"/>
    </source>
</evidence>
<dbReference type="CDD" id="cd00590">
    <property type="entry name" value="RRM_SF"/>
    <property type="match status" value="1"/>
</dbReference>
<dbReference type="Proteomes" id="UP000008827">
    <property type="component" value="Chromosome 10"/>
</dbReference>
<dbReference type="EMBL" id="CM000843">
    <property type="protein sequence ID" value="KRH33521.1"/>
    <property type="molecule type" value="Genomic_DNA"/>
</dbReference>
<dbReference type="InterPro" id="IPR000504">
    <property type="entry name" value="RRM_dom"/>
</dbReference>
<evidence type="ECO:0000313" key="7">
    <source>
        <dbReference type="EMBL" id="KRH33521.1"/>
    </source>
</evidence>
<keyword evidence="9" id="KW-1185">Reference proteome</keyword>
<feature type="compositionally biased region" description="Polar residues" evidence="5">
    <location>
        <begin position="295"/>
        <end position="311"/>
    </location>
</feature>
<dbReference type="InParanoid" id="K7LJ31"/>
<proteinExistence type="predicted"/>
<keyword evidence="4" id="KW-0694">RNA-binding</keyword>
<dbReference type="Gramene" id="KRH33521">
    <property type="protein sequence ID" value="KRH33521"/>
    <property type="gene ID" value="GLYMA_10G128500"/>
</dbReference>
<name>K7LJ31_SOYBN</name>
<evidence type="ECO:0000256" key="2">
    <source>
        <dbReference type="ARBA" id="ARBA00022728"/>
    </source>
</evidence>
<dbReference type="InterPro" id="IPR050907">
    <property type="entry name" value="SRSF"/>
</dbReference>
<dbReference type="GO" id="GO:0016607">
    <property type="term" value="C:nuclear speck"/>
    <property type="evidence" value="ECO:0000318"/>
    <property type="project" value="GO_Central"/>
</dbReference>
<dbReference type="GO" id="GO:0003729">
    <property type="term" value="F:mRNA binding"/>
    <property type="evidence" value="ECO:0000318"/>
    <property type="project" value="GO_Central"/>
</dbReference>
<dbReference type="GO" id="GO:0006397">
    <property type="term" value="P:mRNA processing"/>
    <property type="evidence" value="ECO:0007669"/>
    <property type="project" value="UniProtKB-KW"/>
</dbReference>
<protein>
    <recommendedName>
        <fullName evidence="6">RRM domain-containing protein</fullName>
    </recommendedName>
</protein>
<feature type="domain" description="RRM" evidence="6">
    <location>
        <begin position="24"/>
        <end position="102"/>
    </location>
</feature>
<dbReference type="HOGENOM" id="CLU_030775_0_0_1"/>
<dbReference type="GO" id="GO:0005681">
    <property type="term" value="C:spliceosomal complex"/>
    <property type="evidence" value="ECO:0007669"/>
    <property type="project" value="UniProtKB-KW"/>
</dbReference>
<dbReference type="SUPFAM" id="SSF54928">
    <property type="entry name" value="RNA-binding domain, RBD"/>
    <property type="match status" value="1"/>
</dbReference>
<dbReference type="AlphaFoldDB" id="K7LJ31"/>
<feature type="compositionally biased region" description="Basic and acidic residues" evidence="5">
    <location>
        <begin position="161"/>
        <end position="170"/>
    </location>
</feature>
<accession>K7LJ31</accession>
<dbReference type="PANTHER" id="PTHR23147">
    <property type="entry name" value="SERINE/ARGININE RICH SPLICING FACTOR"/>
    <property type="match status" value="1"/>
</dbReference>
<organism evidence="8">
    <name type="scientific">Glycine max</name>
    <name type="common">Soybean</name>
    <name type="synonym">Glycine hispida</name>
    <dbReference type="NCBI Taxonomy" id="3847"/>
    <lineage>
        <taxon>Eukaryota</taxon>
        <taxon>Viridiplantae</taxon>
        <taxon>Streptophyta</taxon>
        <taxon>Embryophyta</taxon>
        <taxon>Tracheophyta</taxon>
        <taxon>Spermatophyta</taxon>
        <taxon>Magnoliopsida</taxon>
        <taxon>eudicotyledons</taxon>
        <taxon>Gunneridae</taxon>
        <taxon>Pentapetalae</taxon>
        <taxon>rosids</taxon>
        <taxon>fabids</taxon>
        <taxon>Fabales</taxon>
        <taxon>Fabaceae</taxon>
        <taxon>Papilionoideae</taxon>
        <taxon>50 kb inversion clade</taxon>
        <taxon>NPAAA clade</taxon>
        <taxon>indigoferoid/millettioid clade</taxon>
        <taxon>Phaseoleae</taxon>
        <taxon>Glycine</taxon>
        <taxon>Glycine subgen. Soja</taxon>
    </lineage>
</organism>
<reference evidence="8" key="2">
    <citation type="submission" date="2018-02" db="UniProtKB">
        <authorList>
            <consortium name="EnsemblPlants"/>
        </authorList>
    </citation>
    <scope>IDENTIFICATION</scope>
    <source>
        <strain evidence="8">Williams 82</strain>
    </source>
</reference>
<dbReference type="PaxDb" id="3847-GLYMA10G25735.1"/>
<evidence type="ECO:0000256" key="1">
    <source>
        <dbReference type="ARBA" id="ARBA00022664"/>
    </source>
</evidence>
<dbReference type="Gene3D" id="3.30.70.330">
    <property type="match status" value="1"/>
</dbReference>
<keyword evidence="1" id="KW-0507">mRNA processing</keyword>
<dbReference type="Pfam" id="PF00076">
    <property type="entry name" value="RRM_1"/>
    <property type="match status" value="1"/>
</dbReference>
<evidence type="ECO:0000256" key="4">
    <source>
        <dbReference type="PROSITE-ProRule" id="PRU00176"/>
    </source>
</evidence>
<dbReference type="InterPro" id="IPR035979">
    <property type="entry name" value="RBD_domain_sf"/>
</dbReference>
<gene>
    <name evidence="7" type="ORF">GLYMA_10G128500</name>
</gene>
<keyword evidence="2" id="KW-0747">Spliceosome</keyword>
<evidence type="ECO:0000313" key="9">
    <source>
        <dbReference type="Proteomes" id="UP000008827"/>
    </source>
</evidence>
<dbReference type="PROSITE" id="PS50102">
    <property type="entry name" value="RRM"/>
    <property type="match status" value="1"/>
</dbReference>
<dbReference type="FunFam" id="3.30.70.330:FF:001794">
    <property type="match status" value="1"/>
</dbReference>
<evidence type="ECO:0000313" key="8">
    <source>
        <dbReference type="EnsemblPlants" id="KRH33521"/>
    </source>
</evidence>
<dbReference type="EnsemblPlants" id="KRH33521">
    <property type="protein sequence ID" value="KRH33521"/>
    <property type="gene ID" value="GLYMA_10G128500"/>
</dbReference>
<evidence type="ECO:0000256" key="5">
    <source>
        <dbReference type="SAM" id="MobiDB-lite"/>
    </source>
</evidence>
<reference evidence="7" key="3">
    <citation type="submission" date="2018-07" db="EMBL/GenBank/DDBJ databases">
        <title>WGS assembly of Glycine max.</title>
        <authorList>
            <person name="Schmutz J."/>
            <person name="Cannon S."/>
            <person name="Schlueter J."/>
            <person name="Ma J."/>
            <person name="Mitros T."/>
            <person name="Nelson W."/>
            <person name="Hyten D."/>
            <person name="Song Q."/>
            <person name="Thelen J."/>
            <person name="Cheng J."/>
            <person name="Xu D."/>
            <person name="Hellsten U."/>
            <person name="May G."/>
            <person name="Yu Y."/>
            <person name="Sakurai T."/>
            <person name="Umezawa T."/>
            <person name="Bhattacharyya M."/>
            <person name="Sandhu D."/>
            <person name="Valliyodan B."/>
            <person name="Lindquist E."/>
            <person name="Peto M."/>
            <person name="Grant D."/>
            <person name="Shu S."/>
            <person name="Goodstein D."/>
            <person name="Barry K."/>
            <person name="Futrell-Griggs M."/>
            <person name="Abernathy B."/>
            <person name="Du J."/>
            <person name="Tian Z."/>
            <person name="Zhu L."/>
            <person name="Gill N."/>
            <person name="Joshi T."/>
            <person name="Libault M."/>
            <person name="Sethuraman A."/>
            <person name="Zhang X."/>
            <person name="Shinozaki K."/>
            <person name="Nguyen H."/>
            <person name="Wing R."/>
            <person name="Cregan P."/>
            <person name="Specht J."/>
            <person name="Grimwood J."/>
            <person name="Rokhsar D."/>
            <person name="Stacey G."/>
            <person name="Shoemaker R."/>
            <person name="Jackson S."/>
        </authorList>
    </citation>
    <scope>NUCLEOTIDE SEQUENCE</scope>
    <source>
        <tissue evidence="7">Callus</tissue>
    </source>
</reference>
<reference evidence="7 8" key="1">
    <citation type="journal article" date="2010" name="Nature">
        <title>Genome sequence of the palaeopolyploid soybean.</title>
        <authorList>
            <person name="Schmutz J."/>
            <person name="Cannon S.B."/>
            <person name="Schlueter J."/>
            <person name="Ma J."/>
            <person name="Mitros T."/>
            <person name="Nelson W."/>
            <person name="Hyten D.L."/>
            <person name="Song Q."/>
            <person name="Thelen J.J."/>
            <person name="Cheng J."/>
            <person name="Xu D."/>
            <person name="Hellsten U."/>
            <person name="May G.D."/>
            <person name="Yu Y."/>
            <person name="Sakurai T."/>
            <person name="Umezawa T."/>
            <person name="Bhattacharyya M.K."/>
            <person name="Sandhu D."/>
            <person name="Valliyodan B."/>
            <person name="Lindquist E."/>
            <person name="Peto M."/>
            <person name="Grant D."/>
            <person name="Shu S."/>
            <person name="Goodstein D."/>
            <person name="Barry K."/>
            <person name="Futrell-Griggs M."/>
            <person name="Abernathy B."/>
            <person name="Du J."/>
            <person name="Tian Z."/>
            <person name="Zhu L."/>
            <person name="Gill N."/>
            <person name="Joshi T."/>
            <person name="Libault M."/>
            <person name="Sethuraman A."/>
            <person name="Zhang X.-C."/>
            <person name="Shinozaki K."/>
            <person name="Nguyen H.T."/>
            <person name="Wing R.A."/>
            <person name="Cregan P."/>
            <person name="Specht J."/>
            <person name="Grimwood J."/>
            <person name="Rokhsar D."/>
            <person name="Stacey G."/>
            <person name="Shoemaker R.C."/>
            <person name="Jackson S.A."/>
        </authorList>
    </citation>
    <scope>NUCLEOTIDE SEQUENCE [LARGE SCALE GENOMIC DNA]</scope>
    <source>
        <strain evidence="8">cv. Williams 82</strain>
        <tissue evidence="7">Callus</tissue>
    </source>
</reference>
<feature type="region of interest" description="Disordered" evidence="5">
    <location>
        <begin position="280"/>
        <end position="311"/>
    </location>
</feature>
<dbReference type="GO" id="GO:0008380">
    <property type="term" value="P:RNA splicing"/>
    <property type="evidence" value="ECO:0007669"/>
    <property type="project" value="UniProtKB-KW"/>
</dbReference>
<dbReference type="SMART" id="SM00360">
    <property type="entry name" value="RRM"/>
    <property type="match status" value="1"/>
</dbReference>
<feature type="region of interest" description="Disordered" evidence="5">
    <location>
        <begin position="151"/>
        <end position="170"/>
    </location>
</feature>
<dbReference type="GO" id="GO:0000381">
    <property type="term" value="P:regulation of alternative mRNA splicing, via spliceosome"/>
    <property type="evidence" value="ECO:0000318"/>
    <property type="project" value="GO_Central"/>
</dbReference>
<evidence type="ECO:0000259" key="6">
    <source>
        <dbReference type="PROSITE" id="PS50102"/>
    </source>
</evidence>
<dbReference type="InterPro" id="IPR012677">
    <property type="entry name" value="Nucleotide-bd_a/b_plait_sf"/>
</dbReference>